<dbReference type="OrthoDB" id="5524782at2"/>
<evidence type="ECO:0008006" key="3">
    <source>
        <dbReference type="Google" id="ProtNLM"/>
    </source>
</evidence>
<dbReference type="Proteomes" id="UP000193529">
    <property type="component" value="Unassembled WGS sequence"/>
</dbReference>
<dbReference type="STRING" id="153971.AWC19_27455"/>
<protein>
    <recommendedName>
        <fullName evidence="3">Helix-turn-helix domain-containing protein</fullName>
    </recommendedName>
</protein>
<gene>
    <name evidence="1" type="ORF">AWC19_27455</name>
</gene>
<sequence length="72" mass="8119">MLTLDELPTLITAPELAELMRTTTNSLAQDRYLGRGVPFVKHGRTVLYAKSDVLAYIERNRCRRTDDPRGAA</sequence>
<name>A0A1X1ZVS5_9MYCO</name>
<dbReference type="InterPro" id="IPR009061">
    <property type="entry name" value="DNA-bd_dom_put_sf"/>
</dbReference>
<reference evidence="1 2" key="1">
    <citation type="submission" date="2016-01" db="EMBL/GenBank/DDBJ databases">
        <title>The new phylogeny of the genus Mycobacterium.</title>
        <authorList>
            <person name="Tarcisio F."/>
            <person name="Conor M."/>
            <person name="Antonella G."/>
            <person name="Elisabetta G."/>
            <person name="Giulia F.S."/>
            <person name="Sara T."/>
            <person name="Anna F."/>
            <person name="Clotilde B."/>
            <person name="Roberto B."/>
            <person name="Veronica D.S."/>
            <person name="Fabio R."/>
            <person name="Monica P."/>
            <person name="Olivier J."/>
            <person name="Enrico T."/>
            <person name="Nicola S."/>
        </authorList>
    </citation>
    <scope>NUCLEOTIDE SEQUENCE [LARGE SCALE GENOMIC DNA]</scope>
    <source>
        <strain evidence="1 2">DSM 44572</strain>
    </source>
</reference>
<dbReference type="AlphaFoldDB" id="A0A1X1ZVS5"/>
<comment type="caution">
    <text evidence="1">The sequence shown here is derived from an EMBL/GenBank/DDBJ whole genome shotgun (WGS) entry which is preliminary data.</text>
</comment>
<evidence type="ECO:0000313" key="2">
    <source>
        <dbReference type="Proteomes" id="UP000193529"/>
    </source>
</evidence>
<organism evidence="1 2">
    <name type="scientific">Mycobacterium palustre</name>
    <dbReference type="NCBI Taxonomy" id="153971"/>
    <lineage>
        <taxon>Bacteria</taxon>
        <taxon>Bacillati</taxon>
        <taxon>Actinomycetota</taxon>
        <taxon>Actinomycetes</taxon>
        <taxon>Mycobacteriales</taxon>
        <taxon>Mycobacteriaceae</taxon>
        <taxon>Mycobacterium</taxon>
        <taxon>Mycobacterium simiae complex</taxon>
    </lineage>
</organism>
<evidence type="ECO:0000313" key="1">
    <source>
        <dbReference type="EMBL" id="ORW28225.1"/>
    </source>
</evidence>
<proteinExistence type="predicted"/>
<dbReference type="RefSeq" id="WP_085077068.1">
    <property type="nucleotide sequence ID" value="NZ_JACKRZ010000273.1"/>
</dbReference>
<accession>A0A1X1ZVS5</accession>
<keyword evidence="2" id="KW-1185">Reference proteome</keyword>
<dbReference type="EMBL" id="LQPJ01000064">
    <property type="protein sequence ID" value="ORW28225.1"/>
    <property type="molecule type" value="Genomic_DNA"/>
</dbReference>
<dbReference type="SUPFAM" id="SSF46955">
    <property type="entry name" value="Putative DNA-binding domain"/>
    <property type="match status" value="1"/>
</dbReference>